<dbReference type="Proteomes" id="UP000198280">
    <property type="component" value="Unassembled WGS sequence"/>
</dbReference>
<dbReference type="RefSeq" id="WP_089228249.1">
    <property type="nucleotide sequence ID" value="NZ_FZOF01000030.1"/>
</dbReference>
<sequence length="374" mass="39263">MRTHARSTAPAPAGAAPAYVVLPGDVDDASAPSGGNVYDRRLSQTLAAAGRPLRELPVRGAWPRPDGAAREALARALAAVPDGAVVLLDGLVACGVPEIVVPHTRRLRTAVLVHLPLADETGLDPAAARELDTLERETLRAAAAVVATSPWAARRIAERHALPAGRVHVVVPGTDPAPLAPGRQDGARLLCVASITPRKGHDLLAEALAAVADLPWTCRCVGPLGRDPEHLARVRQLIGRHGLGDRVDLTGPLTGEPLAAEYAAADLLVLPSRAETFGMVVTEALMRGTPVLATAAGGVPDALGLAPDGTRPGLLVPPDDPDELAAALRRWLDDAGLRDRLRAAARLRRETLHGWERAARDMDAVLELLREGTR</sequence>
<dbReference type="Pfam" id="PF00534">
    <property type="entry name" value="Glycos_transf_1"/>
    <property type="match status" value="1"/>
</dbReference>
<reference evidence="5 6" key="1">
    <citation type="submission" date="2017-06" db="EMBL/GenBank/DDBJ databases">
        <authorList>
            <person name="Kim H.J."/>
            <person name="Triplett B.A."/>
        </authorList>
    </citation>
    <scope>NUCLEOTIDE SEQUENCE [LARGE SCALE GENOMIC DNA]</scope>
    <source>
        <strain evidence="5 6">CGMCC 4.1858</strain>
    </source>
</reference>
<dbReference type="CDD" id="cd03801">
    <property type="entry name" value="GT4_PimA-like"/>
    <property type="match status" value="1"/>
</dbReference>
<evidence type="ECO:0000313" key="6">
    <source>
        <dbReference type="Proteomes" id="UP000198280"/>
    </source>
</evidence>
<dbReference type="GO" id="GO:0016757">
    <property type="term" value="F:glycosyltransferase activity"/>
    <property type="evidence" value="ECO:0007669"/>
    <property type="project" value="UniProtKB-KW"/>
</dbReference>
<feature type="domain" description="Glycosyl transferase family 1" evidence="4">
    <location>
        <begin position="186"/>
        <end position="347"/>
    </location>
</feature>
<evidence type="ECO:0000256" key="3">
    <source>
        <dbReference type="ARBA" id="ARBA00022679"/>
    </source>
</evidence>
<keyword evidence="2" id="KW-0328">Glycosyltransferase</keyword>
<protein>
    <recommendedName>
        <fullName evidence="1">D-inositol 3-phosphate glycosyltransferase</fullName>
    </recommendedName>
</protein>
<dbReference type="InterPro" id="IPR001296">
    <property type="entry name" value="Glyco_trans_1"/>
</dbReference>
<proteinExistence type="predicted"/>
<keyword evidence="6" id="KW-1185">Reference proteome</keyword>
<evidence type="ECO:0000259" key="4">
    <source>
        <dbReference type="Pfam" id="PF00534"/>
    </source>
</evidence>
<dbReference type="EMBL" id="FZOF01000030">
    <property type="protein sequence ID" value="SNT48592.1"/>
    <property type="molecule type" value="Genomic_DNA"/>
</dbReference>
<keyword evidence="3 5" id="KW-0808">Transferase</keyword>
<gene>
    <name evidence="5" type="ORF">SAMN05216252_13017</name>
</gene>
<dbReference type="AlphaFoldDB" id="A0A239N2B4"/>
<organism evidence="5 6">
    <name type="scientific">Actinacidiphila glaucinigra</name>
    <dbReference type="NCBI Taxonomy" id="235986"/>
    <lineage>
        <taxon>Bacteria</taxon>
        <taxon>Bacillati</taxon>
        <taxon>Actinomycetota</taxon>
        <taxon>Actinomycetes</taxon>
        <taxon>Kitasatosporales</taxon>
        <taxon>Streptomycetaceae</taxon>
        <taxon>Actinacidiphila</taxon>
    </lineage>
</organism>
<dbReference type="SUPFAM" id="SSF53756">
    <property type="entry name" value="UDP-Glycosyltransferase/glycogen phosphorylase"/>
    <property type="match status" value="1"/>
</dbReference>
<evidence type="ECO:0000313" key="5">
    <source>
        <dbReference type="EMBL" id="SNT48592.1"/>
    </source>
</evidence>
<name>A0A239N2B4_9ACTN</name>
<dbReference type="PANTHER" id="PTHR12526">
    <property type="entry name" value="GLYCOSYLTRANSFERASE"/>
    <property type="match status" value="1"/>
</dbReference>
<evidence type="ECO:0000256" key="2">
    <source>
        <dbReference type="ARBA" id="ARBA00022676"/>
    </source>
</evidence>
<evidence type="ECO:0000256" key="1">
    <source>
        <dbReference type="ARBA" id="ARBA00021292"/>
    </source>
</evidence>
<dbReference type="OrthoDB" id="9765330at2"/>
<accession>A0A239N2B4</accession>
<dbReference type="Gene3D" id="3.40.50.2000">
    <property type="entry name" value="Glycogen Phosphorylase B"/>
    <property type="match status" value="2"/>
</dbReference>
<dbReference type="PANTHER" id="PTHR12526:SF510">
    <property type="entry name" value="D-INOSITOL 3-PHOSPHATE GLYCOSYLTRANSFERASE"/>
    <property type="match status" value="1"/>
</dbReference>